<protein>
    <submittedName>
        <fullName evidence="8">Putative heterotrimeric G protein alpha subunit</fullName>
    </submittedName>
</protein>
<feature type="region of interest" description="Disordered" evidence="7">
    <location>
        <begin position="122"/>
        <end position="146"/>
    </location>
</feature>
<evidence type="ECO:0000256" key="3">
    <source>
        <dbReference type="ARBA" id="ARBA00023134"/>
    </source>
</evidence>
<comment type="caution">
    <text evidence="8">The sequence shown here is derived from an EMBL/GenBank/DDBJ whole genome shotgun (WGS) entry which is preliminary data.</text>
</comment>
<dbReference type="InterPro" id="IPR011025">
    <property type="entry name" value="GproteinA_insert"/>
</dbReference>
<dbReference type="PROSITE" id="PS51882">
    <property type="entry name" value="G_ALPHA"/>
    <property type="match status" value="1"/>
</dbReference>
<dbReference type="GO" id="GO:0031683">
    <property type="term" value="F:G-protein beta/gamma-subunit complex binding"/>
    <property type="evidence" value="ECO:0007669"/>
    <property type="project" value="InterPro"/>
</dbReference>
<dbReference type="AlphaFoldDB" id="A0A0W0EZG6"/>
<dbReference type="Pfam" id="PF00503">
    <property type="entry name" value="G-alpha"/>
    <property type="match status" value="1"/>
</dbReference>
<dbReference type="SUPFAM" id="SSF47895">
    <property type="entry name" value="Transducin (alpha subunit), insertion domain"/>
    <property type="match status" value="1"/>
</dbReference>
<dbReference type="InterPro" id="IPR001019">
    <property type="entry name" value="Gprotein_alpha_su"/>
</dbReference>
<evidence type="ECO:0000256" key="1">
    <source>
        <dbReference type="ARBA" id="ARBA00022723"/>
    </source>
</evidence>
<dbReference type="InterPro" id="IPR027417">
    <property type="entry name" value="P-loop_NTPase"/>
</dbReference>
<dbReference type="GO" id="GO:0001664">
    <property type="term" value="F:G protein-coupled receptor binding"/>
    <property type="evidence" value="ECO:0007669"/>
    <property type="project" value="TreeGrafter"/>
</dbReference>
<feature type="binding site" evidence="6">
    <location>
        <position position="313"/>
    </location>
    <ligand>
        <name>Mg(2+)</name>
        <dbReference type="ChEBI" id="CHEBI:18420"/>
    </ligand>
</feature>
<gene>
    <name evidence="8" type="ORF">WG66_17944</name>
</gene>
<evidence type="ECO:0000313" key="9">
    <source>
        <dbReference type="Proteomes" id="UP000054988"/>
    </source>
</evidence>
<keyword evidence="1 6" id="KW-0479">Metal-binding</keyword>
<dbReference type="PRINTS" id="PR00318">
    <property type="entry name" value="GPROTEINA"/>
</dbReference>
<dbReference type="PANTHER" id="PTHR10218">
    <property type="entry name" value="GTP-BINDING PROTEIN ALPHA SUBUNIT"/>
    <property type="match status" value="1"/>
</dbReference>
<feature type="region of interest" description="Disordered" evidence="7">
    <location>
        <begin position="185"/>
        <end position="207"/>
    </location>
</feature>
<keyword evidence="6" id="KW-0460">Magnesium</keyword>
<keyword evidence="4" id="KW-0807">Transducer</keyword>
<dbReference type="SMART" id="SM00275">
    <property type="entry name" value="G_alpha"/>
    <property type="match status" value="1"/>
</dbReference>
<feature type="binding site" evidence="5">
    <location>
        <begin position="412"/>
        <end position="415"/>
    </location>
    <ligand>
        <name>GTP</name>
        <dbReference type="ChEBI" id="CHEBI:37565"/>
    </ligand>
</feature>
<evidence type="ECO:0000256" key="5">
    <source>
        <dbReference type="PIRSR" id="PIRSR601019-1"/>
    </source>
</evidence>
<dbReference type="SUPFAM" id="SSF52540">
    <property type="entry name" value="P-loop containing nucleoside triphosphate hydrolases"/>
    <property type="match status" value="1"/>
</dbReference>
<keyword evidence="2 5" id="KW-0547">Nucleotide-binding</keyword>
<dbReference type="GO" id="GO:0005737">
    <property type="term" value="C:cytoplasm"/>
    <property type="evidence" value="ECO:0007669"/>
    <property type="project" value="TreeGrafter"/>
</dbReference>
<evidence type="ECO:0000256" key="6">
    <source>
        <dbReference type="PIRSR" id="PIRSR601019-2"/>
    </source>
</evidence>
<proteinExistence type="predicted"/>
<accession>A0A0W0EZG6</accession>
<sequence>MFTTEDTSDPFYLLLRPPPNETPAQTEARLKREADARRISDAIDEELKHCKAQAKKETNVVKVLLLGQAESGKSTTLKNFRMRYDPASWEKERNGWRAVVQLNLVRSIITILGLIEAELSGEVPENQDNEAQHGEEDDDRTTVESLPDTDNALKFTDRHQLLMIRLAPLRSVEAHLQRVLGAGSESVRQSTGQPLPMAATPFDTPVRDPAAKRSLGEFSVRCWYDVVNPEGRKNATGADWNPQADLHNATISIADCKDDMKALWDDKIVQAAIARRKLRLPDSAGFFLHELDRIASRDFSVTDDDIVRARLRTVGIQEYKVRFKNSPIDAPRVDGAWEWRIFDVGGCRTCRSAWLPFFENTNAIIFLCPVSCFDERLEEDYRVNRLEDSTLLWRSICSSKLLTRTQLILFMNKCDLLKKKLKQGVMVKDYLTSYGDRTNEVMTFVKYLREKFKEILKVNSPEPRASYIYPTTVTDTQATAKTLESVRDGVLRENLIKSQLM</sequence>
<dbReference type="Gene3D" id="3.40.50.300">
    <property type="entry name" value="P-loop containing nucleotide triphosphate hydrolases"/>
    <property type="match status" value="2"/>
</dbReference>
<name>A0A0W0EZG6_MONRR</name>
<evidence type="ECO:0000256" key="7">
    <source>
        <dbReference type="SAM" id="MobiDB-lite"/>
    </source>
</evidence>
<evidence type="ECO:0000256" key="4">
    <source>
        <dbReference type="ARBA" id="ARBA00023224"/>
    </source>
</evidence>
<dbReference type="PANTHER" id="PTHR10218:SF360">
    <property type="entry name" value="GUANINE NUCLEOTIDE-BINDING PROTEIN SUBUNIT ALPHA HOMOLOG"/>
    <property type="match status" value="1"/>
</dbReference>
<dbReference type="EMBL" id="LATX01002432">
    <property type="protein sequence ID" value="KTB29486.1"/>
    <property type="molecule type" value="Genomic_DNA"/>
</dbReference>
<dbReference type="GO" id="GO:0005834">
    <property type="term" value="C:heterotrimeric G-protein complex"/>
    <property type="evidence" value="ECO:0007669"/>
    <property type="project" value="TreeGrafter"/>
</dbReference>
<evidence type="ECO:0000256" key="2">
    <source>
        <dbReference type="ARBA" id="ARBA00022741"/>
    </source>
</evidence>
<dbReference type="eggNOG" id="KOG0082">
    <property type="taxonomic scope" value="Eukaryota"/>
</dbReference>
<keyword evidence="3 5" id="KW-0342">GTP-binding</keyword>
<feature type="binding site" evidence="5">
    <location>
        <begin position="282"/>
        <end position="283"/>
    </location>
    <ligand>
        <name>GTP</name>
        <dbReference type="ChEBI" id="CHEBI:37565"/>
    </ligand>
</feature>
<organism evidence="8 9">
    <name type="scientific">Moniliophthora roreri</name>
    <name type="common">Frosty pod rot fungus</name>
    <name type="synonym">Monilia roreri</name>
    <dbReference type="NCBI Taxonomy" id="221103"/>
    <lineage>
        <taxon>Eukaryota</taxon>
        <taxon>Fungi</taxon>
        <taxon>Dikarya</taxon>
        <taxon>Basidiomycota</taxon>
        <taxon>Agaricomycotina</taxon>
        <taxon>Agaricomycetes</taxon>
        <taxon>Agaricomycetidae</taxon>
        <taxon>Agaricales</taxon>
        <taxon>Marasmiineae</taxon>
        <taxon>Marasmiaceae</taxon>
        <taxon>Moniliophthora</taxon>
    </lineage>
</organism>
<reference evidence="8 9" key="1">
    <citation type="submission" date="2015-12" db="EMBL/GenBank/DDBJ databases">
        <title>Draft genome sequence of Moniliophthora roreri, the causal agent of frosty pod rot of cacao.</title>
        <authorList>
            <person name="Aime M.C."/>
            <person name="Diaz-Valderrama J.R."/>
            <person name="Kijpornyongpan T."/>
            <person name="Phillips-Mora W."/>
        </authorList>
    </citation>
    <scope>NUCLEOTIDE SEQUENCE [LARGE SCALE GENOMIC DNA]</scope>
    <source>
        <strain evidence="8 9">MCA 2952</strain>
    </source>
</reference>
<evidence type="ECO:0000313" key="8">
    <source>
        <dbReference type="EMBL" id="KTB29486.1"/>
    </source>
</evidence>
<dbReference type="GO" id="GO:0005525">
    <property type="term" value="F:GTP binding"/>
    <property type="evidence" value="ECO:0007669"/>
    <property type="project" value="UniProtKB-KW"/>
</dbReference>
<dbReference type="FunFam" id="3.40.50.300:FF:000692">
    <property type="entry name" value="Guanine nucleotide-binding protein subunit alpha"/>
    <property type="match status" value="1"/>
</dbReference>
<dbReference type="GO" id="GO:0003924">
    <property type="term" value="F:GTPase activity"/>
    <property type="evidence" value="ECO:0007669"/>
    <property type="project" value="InterPro"/>
</dbReference>
<dbReference type="GO" id="GO:0007188">
    <property type="term" value="P:adenylate cyclase-modulating G protein-coupled receptor signaling pathway"/>
    <property type="evidence" value="ECO:0007669"/>
    <property type="project" value="TreeGrafter"/>
</dbReference>
<dbReference type="GO" id="GO:0046872">
    <property type="term" value="F:metal ion binding"/>
    <property type="evidence" value="ECO:0007669"/>
    <property type="project" value="UniProtKB-KW"/>
</dbReference>
<dbReference type="Proteomes" id="UP000054988">
    <property type="component" value="Unassembled WGS sequence"/>
</dbReference>